<proteinExistence type="predicted"/>
<reference evidence="2" key="1">
    <citation type="submission" date="2013-03" db="EMBL/GenBank/DDBJ databases">
        <title>The Genome Sequence of Anopheles dirus WRAIR2.</title>
        <authorList>
            <consortium name="The Broad Institute Genomics Platform"/>
            <person name="Neafsey D.E."/>
            <person name="Walton C."/>
            <person name="Walker B."/>
            <person name="Young S.K."/>
            <person name="Zeng Q."/>
            <person name="Gargeya S."/>
            <person name="Fitzgerald M."/>
            <person name="Haas B."/>
            <person name="Abouelleil A."/>
            <person name="Allen A.W."/>
            <person name="Alvarado L."/>
            <person name="Arachchi H.M."/>
            <person name="Berlin A.M."/>
            <person name="Chapman S.B."/>
            <person name="Gainer-Dewar J."/>
            <person name="Goldberg J."/>
            <person name="Griggs A."/>
            <person name="Gujja S."/>
            <person name="Hansen M."/>
            <person name="Howarth C."/>
            <person name="Imamovic A."/>
            <person name="Ireland A."/>
            <person name="Larimer J."/>
            <person name="McCowan C."/>
            <person name="Murphy C."/>
            <person name="Pearson M."/>
            <person name="Poon T.W."/>
            <person name="Priest M."/>
            <person name="Roberts A."/>
            <person name="Saif S."/>
            <person name="Shea T."/>
            <person name="Sisk P."/>
            <person name="Sykes S."/>
            <person name="Wortman J."/>
            <person name="Nusbaum C."/>
            <person name="Birren B."/>
        </authorList>
    </citation>
    <scope>NUCLEOTIDE SEQUENCE [LARGE SCALE GENOMIC DNA]</scope>
    <source>
        <strain evidence="2">WRAIR2</strain>
    </source>
</reference>
<keyword evidence="2" id="KW-1185">Reference proteome</keyword>
<evidence type="ECO:0000313" key="2">
    <source>
        <dbReference type="Proteomes" id="UP000075884"/>
    </source>
</evidence>
<protein>
    <submittedName>
        <fullName evidence="1">Uncharacterized protein</fullName>
    </submittedName>
</protein>
<dbReference type="AlphaFoldDB" id="A0A182NYG5"/>
<dbReference type="Proteomes" id="UP000075884">
    <property type="component" value="Unassembled WGS sequence"/>
</dbReference>
<dbReference type="EnsemblMetazoa" id="ADIR014864-RA">
    <property type="protein sequence ID" value="ADIR014864-PA"/>
    <property type="gene ID" value="ADIR014864"/>
</dbReference>
<accession>A0A182NYG5</accession>
<evidence type="ECO:0000313" key="1">
    <source>
        <dbReference type="EnsemblMetazoa" id="ADIR014864-PA"/>
    </source>
</evidence>
<name>A0A182NYG5_9DIPT</name>
<dbReference type="VEuPathDB" id="VectorBase:ADIR014864"/>
<sequence>EYSLRRPSCKVEITKRVLPTIPVEGIEEQSKSKTFWGYLQMCVVCLRCNEFLEVSSSDSLDRGYGRLIVI</sequence>
<organism evidence="1 2">
    <name type="scientific">Anopheles dirus</name>
    <dbReference type="NCBI Taxonomy" id="7168"/>
    <lineage>
        <taxon>Eukaryota</taxon>
        <taxon>Metazoa</taxon>
        <taxon>Ecdysozoa</taxon>
        <taxon>Arthropoda</taxon>
        <taxon>Hexapoda</taxon>
        <taxon>Insecta</taxon>
        <taxon>Pterygota</taxon>
        <taxon>Neoptera</taxon>
        <taxon>Endopterygota</taxon>
        <taxon>Diptera</taxon>
        <taxon>Nematocera</taxon>
        <taxon>Culicoidea</taxon>
        <taxon>Culicidae</taxon>
        <taxon>Anophelinae</taxon>
        <taxon>Anopheles</taxon>
    </lineage>
</organism>
<reference evidence="1" key="2">
    <citation type="submission" date="2020-05" db="UniProtKB">
        <authorList>
            <consortium name="EnsemblMetazoa"/>
        </authorList>
    </citation>
    <scope>IDENTIFICATION</scope>
    <source>
        <strain evidence="1">WRAIR2</strain>
    </source>
</reference>